<name>A0A0D5ZCG7_PAEPS</name>
<accession>A0A0D5ZCG7</accession>
<organism evidence="1 2">
    <name type="scientific">Paenibacillus polymyxa (strain SC2)</name>
    <name type="common">Bacillus polymyxa</name>
    <dbReference type="NCBI Taxonomy" id="886882"/>
    <lineage>
        <taxon>Bacteria</taxon>
        <taxon>Bacillati</taxon>
        <taxon>Bacillota</taxon>
        <taxon>Bacilli</taxon>
        <taxon>Bacillales</taxon>
        <taxon>Paenibacillaceae</taxon>
        <taxon>Paenibacillus</taxon>
    </lineage>
</organism>
<dbReference type="RefSeq" id="WP_025678551.1">
    <property type="nucleotide sequence ID" value="NC_014622.2"/>
</dbReference>
<evidence type="ECO:0000313" key="2">
    <source>
        <dbReference type="Proteomes" id="UP000006868"/>
    </source>
</evidence>
<reference evidence="1 2" key="1">
    <citation type="journal article" date="2011" name="J. Bacteriol.">
        <title>Complete genome sequence of Paenibacillus polymyxa SC2, a strain of plant growth-promoting Rhizobacterium with broad-spectrum antimicrobial activity.</title>
        <authorList>
            <person name="Ma M."/>
            <person name="Wang C."/>
            <person name="Ding Y."/>
            <person name="Li L."/>
            <person name="Shen D."/>
            <person name="Jiang X."/>
            <person name="Guan D."/>
            <person name="Cao F."/>
            <person name="Chen H."/>
            <person name="Feng R."/>
            <person name="Wang X."/>
            <person name="Ge Y."/>
            <person name="Yao L."/>
            <person name="Bing X."/>
            <person name="Yang X."/>
            <person name="Li J."/>
            <person name="Du B."/>
        </authorList>
    </citation>
    <scope>NUCLEOTIDE SEQUENCE [LARGE SCALE GENOMIC DNA]</scope>
    <source>
        <strain evidence="1 2">SC2</strain>
    </source>
</reference>
<dbReference type="eggNOG" id="COG0515">
    <property type="taxonomic scope" value="Bacteria"/>
</dbReference>
<dbReference type="EMBL" id="CP002213">
    <property type="protein sequence ID" value="AKA44266.1"/>
    <property type="molecule type" value="Genomic_DNA"/>
</dbReference>
<proteinExistence type="predicted"/>
<keyword evidence="1" id="KW-0808">Transferase</keyword>
<protein>
    <submittedName>
        <fullName evidence="1">Serine/threonine protein kinase</fullName>
    </submittedName>
</protein>
<keyword evidence="1" id="KW-0723">Serine/threonine-protein kinase</keyword>
<dbReference type="GO" id="GO:0004674">
    <property type="term" value="F:protein serine/threonine kinase activity"/>
    <property type="evidence" value="ECO:0007669"/>
    <property type="project" value="UniProtKB-KW"/>
</dbReference>
<sequence length="197" mass="22134">MTVFNIQVYPGVHRPGSPYEVQWCNPAGLPFLGAGAQGAVFQLSTTTCVKVYANEFDTQQEADSLLRASSASFVPQVYEVGQNYIIMEFIQGQGIKAFLSVQQSFPSFLAKGLLTILYEMKRVGFTRIDTALRHVYVTPEEQIKVIDHVNSYRTVQPYPARMLSSLANIGYLAPFIHYVKREDPAIYTEWNQASIIP</sequence>
<gene>
    <name evidence="1" type="ORF">PPSC2_14400</name>
</gene>
<dbReference type="KEGG" id="ppm:PPSC2_14400"/>
<dbReference type="PATRIC" id="fig|886882.15.peg.3074"/>
<dbReference type="SUPFAM" id="SSF56112">
    <property type="entry name" value="Protein kinase-like (PK-like)"/>
    <property type="match status" value="1"/>
</dbReference>
<dbReference type="Proteomes" id="UP000006868">
    <property type="component" value="Chromosome"/>
</dbReference>
<dbReference type="InterPro" id="IPR011009">
    <property type="entry name" value="Kinase-like_dom_sf"/>
</dbReference>
<evidence type="ECO:0000313" key="1">
    <source>
        <dbReference type="EMBL" id="AKA44266.1"/>
    </source>
</evidence>
<dbReference type="AlphaFoldDB" id="A0A0D5ZCG7"/>
<keyword evidence="1" id="KW-0418">Kinase</keyword>
<dbReference type="HOGENOM" id="CLU_100878_0_0_9"/>
<dbReference type="OrthoDB" id="820708at2"/>